<dbReference type="InterPro" id="IPR016129">
    <property type="entry name" value="Caspase_his_AS"/>
</dbReference>
<reference evidence="21" key="2">
    <citation type="journal article" date="2021" name="Genome Biol. Evol.">
        <title>Developing a high-quality reference genome for a parasitic bivalve with doubly uniparental inheritance (Bivalvia: Unionida).</title>
        <authorList>
            <person name="Smith C.H."/>
        </authorList>
    </citation>
    <scope>NUCLEOTIDE SEQUENCE</scope>
    <source>
        <strain evidence="21">CHS0354</strain>
        <tissue evidence="21">Mantle</tissue>
    </source>
</reference>
<evidence type="ECO:0000259" key="18">
    <source>
        <dbReference type="PROSITE" id="PS50207"/>
    </source>
</evidence>
<evidence type="ECO:0000256" key="15">
    <source>
        <dbReference type="ARBA" id="ARBA00068172"/>
    </source>
</evidence>
<evidence type="ECO:0000313" key="22">
    <source>
        <dbReference type="Proteomes" id="UP001195483"/>
    </source>
</evidence>
<feature type="compositionally biased region" description="Basic and acidic residues" evidence="17">
    <location>
        <begin position="1"/>
        <end position="23"/>
    </location>
</feature>
<dbReference type="GO" id="GO:0005737">
    <property type="term" value="C:cytoplasm"/>
    <property type="evidence" value="ECO:0007669"/>
    <property type="project" value="UniProtKB-SubCell"/>
</dbReference>
<reference evidence="21" key="3">
    <citation type="submission" date="2023-05" db="EMBL/GenBank/DDBJ databases">
        <authorList>
            <person name="Smith C.H."/>
        </authorList>
    </citation>
    <scope>NUCLEOTIDE SEQUENCE</scope>
    <source>
        <strain evidence="21">CHS0354</strain>
        <tissue evidence="21">Mantle</tissue>
    </source>
</reference>
<feature type="domain" description="Macro" evidence="20">
    <location>
        <begin position="24"/>
        <end position="214"/>
    </location>
</feature>
<dbReference type="GO" id="GO:0006508">
    <property type="term" value="P:proteolysis"/>
    <property type="evidence" value="ECO:0007669"/>
    <property type="project" value="UniProtKB-KW"/>
</dbReference>
<evidence type="ECO:0000256" key="12">
    <source>
        <dbReference type="ARBA" id="ARBA00023242"/>
    </source>
</evidence>
<evidence type="ECO:0000256" key="3">
    <source>
        <dbReference type="ARBA" id="ARBA00010134"/>
    </source>
</evidence>
<dbReference type="PANTHER" id="PTHR48169">
    <property type="entry name" value="DED DOMAIN-CONTAINING PROTEIN"/>
    <property type="match status" value="1"/>
</dbReference>
<keyword evidence="10" id="KW-0788">Thiol protease</keyword>
<evidence type="ECO:0000256" key="2">
    <source>
        <dbReference type="ARBA" id="ARBA00004496"/>
    </source>
</evidence>
<proteinExistence type="inferred from homology"/>
<dbReference type="SUPFAM" id="SSF52129">
    <property type="entry name" value="Caspase-like"/>
    <property type="match status" value="1"/>
</dbReference>
<dbReference type="CDD" id="cd00032">
    <property type="entry name" value="CASc"/>
    <property type="match status" value="1"/>
</dbReference>
<evidence type="ECO:0000256" key="8">
    <source>
        <dbReference type="ARBA" id="ARBA00022737"/>
    </source>
</evidence>
<dbReference type="PROSITE" id="PS50207">
    <property type="entry name" value="CASPASE_P10"/>
    <property type="match status" value="1"/>
</dbReference>
<dbReference type="GO" id="GO:0005886">
    <property type="term" value="C:plasma membrane"/>
    <property type="evidence" value="ECO:0007669"/>
    <property type="project" value="UniProtKB-ARBA"/>
</dbReference>
<dbReference type="Proteomes" id="UP001195483">
    <property type="component" value="Unassembled WGS sequence"/>
</dbReference>
<keyword evidence="12" id="KW-0539">Nucleus</keyword>
<dbReference type="InterPro" id="IPR002589">
    <property type="entry name" value="Macro_dom"/>
</dbReference>
<comment type="catalytic activity">
    <reaction evidence="13">
        <text>Strict requirement for Asp at position P1 and has a preferred cleavage sequence of (Leu/Asp/Val)-Glu-Thr-Asp-|-(Gly/Ser/Ala).</text>
        <dbReference type="EC" id="3.4.22.61"/>
    </reaction>
</comment>
<dbReference type="SUPFAM" id="SSF52949">
    <property type="entry name" value="Macro domain-like"/>
    <property type="match status" value="1"/>
</dbReference>
<evidence type="ECO:0000256" key="14">
    <source>
        <dbReference type="ARBA" id="ARBA00066479"/>
    </source>
</evidence>
<dbReference type="InterPro" id="IPR002138">
    <property type="entry name" value="Pept_C14_p10"/>
</dbReference>
<dbReference type="InterPro" id="IPR043472">
    <property type="entry name" value="Macro_dom-like"/>
</dbReference>
<dbReference type="InterPro" id="IPR029030">
    <property type="entry name" value="Caspase-like_dom_sf"/>
</dbReference>
<dbReference type="Gene3D" id="3.40.50.1460">
    <property type="match status" value="1"/>
</dbReference>
<dbReference type="PANTHER" id="PTHR48169:SF7">
    <property type="entry name" value="CASPASE 10"/>
    <property type="match status" value="1"/>
</dbReference>
<sequence>MERRKSTGKDKDKQTCNPNKKESTSLPYSFEADRITVHVSQGSIVDVIGVDAIVNTDFSDKGDAVGIGCIISDKAGKDITEEYRKHVKKHGPLKEGETVVTAAGKLPYKGVIHCVVPKSWSSSSTKEEYVMKLNQTILNIFLEAENRGFFKIAMPAIRAESTASTDFYIYAEVYLKSINEYCKMKPTHLITDVHFVDINAGILLSIRSACEMRKTLSSFLNPGGHSGKTPDTSGQVPFSFFADSRPFGAENRGANRPSPNRQVSLDLRHSGTGSALKALQIRSVSVPNEGSLLSETNQQVSLTHPNQVILGYPSQKTSSPENNFPCYKMDARPRGICLIISNREFVNVPREAQGEDLGSRDGTEIDLEKLADIFARLHFIVRKKENLKDNEMTFALMDIARIDHSKYDCFVCCILSHGAQGKVYGSNGITVEIGQLTSFVQPNTCPTLKEKPKIFFIQACQGPRTDQGCKIEADAMPHRESRTHLIPNEADFLLGYSTVSGYISYRLPRTGSLYIEKVVDMLNRYHEETDLLSILTKVNDEVSKMDILYEGVRVKQMPQKYSTLRRKLFFP</sequence>
<evidence type="ECO:0000256" key="10">
    <source>
        <dbReference type="ARBA" id="ARBA00022807"/>
    </source>
</evidence>
<dbReference type="PROSITE" id="PS01122">
    <property type="entry name" value="CASPASE_CYS"/>
    <property type="match status" value="1"/>
</dbReference>
<dbReference type="SMART" id="SM00115">
    <property type="entry name" value="CASc"/>
    <property type="match status" value="1"/>
</dbReference>
<feature type="domain" description="Caspase family p10" evidence="18">
    <location>
        <begin position="482"/>
        <end position="571"/>
    </location>
</feature>
<comment type="caution">
    <text evidence="21">The sequence shown here is derived from an EMBL/GenBank/DDBJ whole genome shotgun (WGS) entry which is preliminary data.</text>
</comment>
<keyword evidence="8" id="KW-0677">Repeat</keyword>
<organism evidence="21 22">
    <name type="scientific">Potamilus streckersoni</name>
    <dbReference type="NCBI Taxonomy" id="2493646"/>
    <lineage>
        <taxon>Eukaryota</taxon>
        <taxon>Metazoa</taxon>
        <taxon>Spiralia</taxon>
        <taxon>Lophotrochozoa</taxon>
        <taxon>Mollusca</taxon>
        <taxon>Bivalvia</taxon>
        <taxon>Autobranchia</taxon>
        <taxon>Heteroconchia</taxon>
        <taxon>Palaeoheterodonta</taxon>
        <taxon>Unionida</taxon>
        <taxon>Unionoidea</taxon>
        <taxon>Unionidae</taxon>
        <taxon>Ambleminae</taxon>
        <taxon>Lampsilini</taxon>
        <taxon>Potamilus</taxon>
    </lineage>
</organism>
<dbReference type="GO" id="GO:0051604">
    <property type="term" value="P:protein maturation"/>
    <property type="evidence" value="ECO:0007669"/>
    <property type="project" value="UniProtKB-ARBA"/>
</dbReference>
<feature type="region of interest" description="Disordered" evidence="17">
    <location>
        <begin position="1"/>
        <end position="25"/>
    </location>
</feature>
<dbReference type="Pfam" id="PF00656">
    <property type="entry name" value="Peptidase_C14"/>
    <property type="match status" value="1"/>
</dbReference>
<dbReference type="GO" id="GO:0042981">
    <property type="term" value="P:regulation of apoptotic process"/>
    <property type="evidence" value="ECO:0007669"/>
    <property type="project" value="UniProtKB-ARBA"/>
</dbReference>
<keyword evidence="7" id="KW-0053">Apoptosis</keyword>
<evidence type="ECO:0000256" key="13">
    <source>
        <dbReference type="ARBA" id="ARBA00051626"/>
    </source>
</evidence>
<evidence type="ECO:0000256" key="16">
    <source>
        <dbReference type="RuleBase" id="RU003971"/>
    </source>
</evidence>
<evidence type="ECO:0000256" key="7">
    <source>
        <dbReference type="ARBA" id="ARBA00022703"/>
    </source>
</evidence>
<evidence type="ECO:0000256" key="1">
    <source>
        <dbReference type="ARBA" id="ARBA00004123"/>
    </source>
</evidence>
<dbReference type="InterPro" id="IPR001309">
    <property type="entry name" value="Pept_C14_p20"/>
</dbReference>
<evidence type="ECO:0000256" key="11">
    <source>
        <dbReference type="ARBA" id="ARBA00023145"/>
    </source>
</evidence>
<dbReference type="EC" id="3.4.22.61" evidence="14"/>
<dbReference type="InterPro" id="IPR033139">
    <property type="entry name" value="Caspase_cys_AS"/>
</dbReference>
<keyword evidence="9" id="KW-0378">Hydrolase</keyword>
<evidence type="ECO:0000256" key="4">
    <source>
        <dbReference type="ARBA" id="ARBA00022490"/>
    </source>
</evidence>
<keyword evidence="4" id="KW-0963">Cytoplasm</keyword>
<dbReference type="GO" id="GO:0032991">
    <property type="term" value="C:protein-containing complex"/>
    <property type="evidence" value="ECO:0007669"/>
    <property type="project" value="UniProtKB-ARBA"/>
</dbReference>
<keyword evidence="22" id="KW-1185">Reference proteome</keyword>
<feature type="domain" description="Caspase family p20" evidence="19">
    <location>
        <begin position="333"/>
        <end position="464"/>
    </location>
</feature>
<keyword evidence="5" id="KW-0597">Phosphoprotein</keyword>
<comment type="subcellular location">
    <subcellularLocation>
        <location evidence="2">Cytoplasm</location>
    </subcellularLocation>
    <subcellularLocation>
        <location evidence="1">Nucleus</location>
    </subcellularLocation>
</comment>
<dbReference type="EMBL" id="JAEAOA010001024">
    <property type="protein sequence ID" value="KAK3610465.1"/>
    <property type="molecule type" value="Genomic_DNA"/>
</dbReference>
<dbReference type="PROSITE" id="PS01121">
    <property type="entry name" value="CASPASE_HIS"/>
    <property type="match status" value="1"/>
</dbReference>
<evidence type="ECO:0000313" key="21">
    <source>
        <dbReference type="EMBL" id="KAK3610465.1"/>
    </source>
</evidence>
<dbReference type="FunFam" id="3.40.50.1460:FF:000008">
    <property type="entry name" value="caspase-8 isoform X1"/>
    <property type="match status" value="1"/>
</dbReference>
<evidence type="ECO:0000256" key="9">
    <source>
        <dbReference type="ARBA" id="ARBA00022801"/>
    </source>
</evidence>
<protein>
    <recommendedName>
        <fullName evidence="15">Caspase-8</fullName>
        <ecNumber evidence="14">3.4.22.61</ecNumber>
    </recommendedName>
</protein>
<dbReference type="GO" id="GO:0006915">
    <property type="term" value="P:apoptotic process"/>
    <property type="evidence" value="ECO:0007669"/>
    <property type="project" value="UniProtKB-KW"/>
</dbReference>
<dbReference type="PRINTS" id="PR00376">
    <property type="entry name" value="IL1BCENZYME"/>
</dbReference>
<dbReference type="Gene3D" id="3.40.220.10">
    <property type="entry name" value="Leucine Aminopeptidase, subunit E, domain 1"/>
    <property type="match status" value="1"/>
</dbReference>
<reference evidence="21" key="1">
    <citation type="journal article" date="2021" name="Genome Biol. Evol.">
        <title>A High-Quality Reference Genome for a Parasitic Bivalve with Doubly Uniparental Inheritance (Bivalvia: Unionida).</title>
        <authorList>
            <person name="Smith C.H."/>
        </authorList>
    </citation>
    <scope>NUCLEOTIDE SEQUENCE</scope>
    <source>
        <strain evidence="21">CHS0354</strain>
    </source>
</reference>
<dbReference type="AlphaFoldDB" id="A0AAE0TIA2"/>
<name>A0AAE0TIA2_9BIVA</name>
<dbReference type="Pfam" id="PF01661">
    <property type="entry name" value="Macro"/>
    <property type="match status" value="1"/>
</dbReference>
<dbReference type="InterPro" id="IPR011600">
    <property type="entry name" value="Pept_C14_caspase"/>
</dbReference>
<dbReference type="PROSITE" id="PS51154">
    <property type="entry name" value="MACRO"/>
    <property type="match status" value="1"/>
</dbReference>
<dbReference type="InterPro" id="IPR015917">
    <property type="entry name" value="Pept_C14A"/>
</dbReference>
<comment type="similarity">
    <text evidence="3 16">Belongs to the peptidase C14A family.</text>
</comment>
<dbReference type="GO" id="GO:0005634">
    <property type="term" value="C:nucleus"/>
    <property type="evidence" value="ECO:0007669"/>
    <property type="project" value="UniProtKB-SubCell"/>
</dbReference>
<accession>A0AAE0TIA2</accession>
<evidence type="ECO:0000259" key="20">
    <source>
        <dbReference type="PROSITE" id="PS51154"/>
    </source>
</evidence>
<keyword evidence="11" id="KW-0865">Zymogen</keyword>
<evidence type="ECO:0000256" key="5">
    <source>
        <dbReference type="ARBA" id="ARBA00022553"/>
    </source>
</evidence>
<evidence type="ECO:0000256" key="6">
    <source>
        <dbReference type="ARBA" id="ARBA00022670"/>
    </source>
</evidence>
<evidence type="ECO:0000259" key="19">
    <source>
        <dbReference type="PROSITE" id="PS50208"/>
    </source>
</evidence>
<keyword evidence="6" id="KW-0645">Protease</keyword>
<evidence type="ECO:0000256" key="17">
    <source>
        <dbReference type="SAM" id="MobiDB-lite"/>
    </source>
</evidence>
<dbReference type="SMART" id="SM00506">
    <property type="entry name" value="A1pp"/>
    <property type="match status" value="1"/>
</dbReference>
<gene>
    <name evidence="21" type="ORF">CHS0354_016654</name>
</gene>
<dbReference type="PROSITE" id="PS50208">
    <property type="entry name" value="CASPASE_P20"/>
    <property type="match status" value="1"/>
</dbReference>
<dbReference type="GO" id="GO:0004197">
    <property type="term" value="F:cysteine-type endopeptidase activity"/>
    <property type="evidence" value="ECO:0007669"/>
    <property type="project" value="InterPro"/>
</dbReference>